<reference evidence="2 3" key="1">
    <citation type="journal article" date="2019" name="Anaerobe">
        <title>Detection of Robinsoniella peoriensis in multiple bone samples of a trauma patient.</title>
        <authorList>
            <person name="Schrottner P."/>
            <person name="Hartwich K."/>
            <person name="Bunk B."/>
            <person name="Schober I."/>
            <person name="Helbig S."/>
            <person name="Rudolph W.W."/>
            <person name="Gunzer F."/>
        </authorList>
    </citation>
    <scope>NUCLEOTIDE SEQUENCE [LARGE SCALE GENOMIC DNA]</scope>
    <source>
        <strain evidence="2 3">DSM 106044</strain>
    </source>
</reference>
<protein>
    <submittedName>
        <fullName evidence="2">Putative peptidase</fullName>
    </submittedName>
</protein>
<gene>
    <name evidence="2" type="ORF">DSM106044_03779</name>
</gene>
<dbReference type="PANTHER" id="PTHR21666:SF270">
    <property type="entry name" value="MUREIN HYDROLASE ACTIVATOR ENVC"/>
    <property type="match status" value="1"/>
</dbReference>
<proteinExistence type="predicted"/>
<sequence>MNKRLLGQAVLQVIGLYYAKIKYRKKDIDPIDDYVPKVEYALPFDGEWYIGNGGVTKNTSHSWEILPQRFAYDFFIVDENGESCQGDKKDLHSYYCYGKDILAPADGIVISVKNNFPDCRIMNDGQPDPDTPDIGGNRIIIKHSPNEYSTICHLMPGSVKVQKGQTVKRGDVVAQCGNSGNTTEPHIHFQVQDTAHFYSCIGLPVYFCNIQKRLYAKYNIVDTRPLPEKEDIKDEYIHRGLLVKNFGNK</sequence>
<dbReference type="SUPFAM" id="SSF51261">
    <property type="entry name" value="Duplicated hybrid motif"/>
    <property type="match status" value="1"/>
</dbReference>
<evidence type="ECO:0000313" key="3">
    <source>
        <dbReference type="Proteomes" id="UP000306509"/>
    </source>
</evidence>
<comment type="caution">
    <text evidence="2">The sequence shown here is derived from an EMBL/GenBank/DDBJ whole genome shotgun (WGS) entry which is preliminary data.</text>
</comment>
<dbReference type="Proteomes" id="UP000306509">
    <property type="component" value="Unassembled WGS sequence"/>
</dbReference>
<dbReference type="Pfam" id="PF01551">
    <property type="entry name" value="Peptidase_M23"/>
    <property type="match status" value="1"/>
</dbReference>
<dbReference type="GO" id="GO:0004222">
    <property type="term" value="F:metalloendopeptidase activity"/>
    <property type="evidence" value="ECO:0007669"/>
    <property type="project" value="TreeGrafter"/>
</dbReference>
<accession>A0A4U8Q4J4</accession>
<dbReference type="InterPro" id="IPR011055">
    <property type="entry name" value="Dup_hybrid_motif"/>
</dbReference>
<evidence type="ECO:0000259" key="1">
    <source>
        <dbReference type="Pfam" id="PF01551"/>
    </source>
</evidence>
<dbReference type="STRING" id="180332.GCA_000797495_01047"/>
<organism evidence="2 3">
    <name type="scientific">Robinsoniella peoriensis</name>
    <dbReference type="NCBI Taxonomy" id="180332"/>
    <lineage>
        <taxon>Bacteria</taxon>
        <taxon>Bacillati</taxon>
        <taxon>Bacillota</taxon>
        <taxon>Clostridia</taxon>
        <taxon>Lachnospirales</taxon>
        <taxon>Lachnospiraceae</taxon>
        <taxon>Robinsoniella</taxon>
    </lineage>
</organism>
<feature type="domain" description="M23ase beta-sheet core" evidence="1">
    <location>
        <begin position="97"/>
        <end position="194"/>
    </location>
</feature>
<dbReference type="CDD" id="cd12797">
    <property type="entry name" value="M23_peptidase"/>
    <property type="match status" value="1"/>
</dbReference>
<dbReference type="Gene3D" id="2.70.70.10">
    <property type="entry name" value="Glucose Permease (Domain IIA)"/>
    <property type="match status" value="1"/>
</dbReference>
<dbReference type="PANTHER" id="PTHR21666">
    <property type="entry name" value="PEPTIDASE-RELATED"/>
    <property type="match status" value="1"/>
</dbReference>
<dbReference type="RefSeq" id="WP_138003403.1">
    <property type="nucleotide sequence ID" value="NZ_QGQD01000070.1"/>
</dbReference>
<dbReference type="AlphaFoldDB" id="A0A4U8Q4J4"/>
<dbReference type="EMBL" id="QGQD01000070">
    <property type="protein sequence ID" value="TLC99328.1"/>
    <property type="molecule type" value="Genomic_DNA"/>
</dbReference>
<keyword evidence="3" id="KW-1185">Reference proteome</keyword>
<dbReference type="InterPro" id="IPR016047">
    <property type="entry name" value="M23ase_b-sheet_dom"/>
</dbReference>
<dbReference type="InterPro" id="IPR050570">
    <property type="entry name" value="Cell_wall_metabolism_enzyme"/>
</dbReference>
<evidence type="ECO:0000313" key="2">
    <source>
        <dbReference type="EMBL" id="TLC99328.1"/>
    </source>
</evidence>
<name>A0A4U8Q4J4_9FIRM</name>